<evidence type="ECO:0000313" key="1">
    <source>
        <dbReference type="EMBL" id="SVA68048.1"/>
    </source>
</evidence>
<accession>A0A381XTI5</accession>
<dbReference type="EMBL" id="UINC01016326">
    <property type="protein sequence ID" value="SVA68048.1"/>
    <property type="molecule type" value="Genomic_DNA"/>
</dbReference>
<name>A0A381XTI5_9ZZZZ</name>
<protein>
    <submittedName>
        <fullName evidence="1">Uncharacterized protein</fullName>
    </submittedName>
</protein>
<proteinExistence type="predicted"/>
<sequence length="35" mass="3822">MLKLTPIFIDGYVYKLILSVAIASAKRQPSGWALG</sequence>
<organism evidence="1">
    <name type="scientific">marine metagenome</name>
    <dbReference type="NCBI Taxonomy" id="408172"/>
    <lineage>
        <taxon>unclassified sequences</taxon>
        <taxon>metagenomes</taxon>
        <taxon>ecological metagenomes</taxon>
    </lineage>
</organism>
<reference evidence="1" key="1">
    <citation type="submission" date="2018-05" db="EMBL/GenBank/DDBJ databases">
        <authorList>
            <person name="Lanie J.A."/>
            <person name="Ng W.-L."/>
            <person name="Kazmierczak K.M."/>
            <person name="Andrzejewski T.M."/>
            <person name="Davidsen T.M."/>
            <person name="Wayne K.J."/>
            <person name="Tettelin H."/>
            <person name="Glass J.I."/>
            <person name="Rusch D."/>
            <person name="Podicherti R."/>
            <person name="Tsui H.-C.T."/>
            <person name="Winkler M.E."/>
        </authorList>
    </citation>
    <scope>NUCLEOTIDE SEQUENCE</scope>
</reference>
<dbReference type="AlphaFoldDB" id="A0A381XTI5"/>
<gene>
    <name evidence="1" type="ORF">METZ01_LOCUS120902</name>
</gene>